<sequence length="226" mass="24831">MTRYGMAIDLYRCIGCQACTTACKISNNLPKDISYNVVYTKTDHDWDGSFGTAVVKGALANDNAGGTFPNCILEFMPIQCQHCENPSCLRVCPTGATQKRDDGIVWVDPELCIGCGACIMACPYEGVRTLSEGDPEYYLDVVVGEYDAPKHMAGIVEKCTFCKNLIDRGEVPACMDLCPGRARYWGDLDDPNSEVSKAIEGRKYHKLREGAGTAPNVYYLLPPERS</sequence>
<accession>A0ABS9WHF3</accession>
<dbReference type="CDD" id="cd10551">
    <property type="entry name" value="PsrB"/>
    <property type="match status" value="1"/>
</dbReference>
<dbReference type="PANTHER" id="PTHR43177:SF3">
    <property type="entry name" value="PROTEIN NRFC HOMOLOG"/>
    <property type="match status" value="1"/>
</dbReference>
<keyword evidence="3" id="KW-0408">Iron</keyword>
<keyword evidence="2" id="KW-0479">Metal-binding</keyword>
<keyword evidence="4" id="KW-0411">Iron-sulfur</keyword>
<evidence type="ECO:0000313" key="6">
    <source>
        <dbReference type="EMBL" id="MCI2242195.1"/>
    </source>
</evidence>
<protein>
    <submittedName>
        <fullName evidence="6">4Fe-4S dicluster domain-containing protein</fullName>
    </submittedName>
</protein>
<keyword evidence="7" id="KW-1185">Reference proteome</keyword>
<dbReference type="Proteomes" id="UP001430755">
    <property type="component" value="Unassembled WGS sequence"/>
</dbReference>
<dbReference type="PROSITE" id="PS51379">
    <property type="entry name" value="4FE4S_FER_2"/>
    <property type="match status" value="3"/>
</dbReference>
<keyword evidence="1" id="KW-0004">4Fe-4S</keyword>
<dbReference type="SUPFAM" id="SSF54862">
    <property type="entry name" value="4Fe-4S ferredoxins"/>
    <property type="match status" value="1"/>
</dbReference>
<dbReference type="Pfam" id="PF13247">
    <property type="entry name" value="Fer4_11"/>
    <property type="match status" value="2"/>
</dbReference>
<evidence type="ECO:0000313" key="7">
    <source>
        <dbReference type="Proteomes" id="UP001430755"/>
    </source>
</evidence>
<name>A0ABS9WHF3_9ACTN</name>
<dbReference type="InterPro" id="IPR050954">
    <property type="entry name" value="ET_IronSulfur_Cluster-Binding"/>
</dbReference>
<dbReference type="EMBL" id="JAJMLW010000002">
    <property type="protein sequence ID" value="MCI2242195.1"/>
    <property type="molecule type" value="Genomic_DNA"/>
</dbReference>
<evidence type="ECO:0000256" key="1">
    <source>
        <dbReference type="ARBA" id="ARBA00022485"/>
    </source>
</evidence>
<evidence type="ECO:0000256" key="2">
    <source>
        <dbReference type="ARBA" id="ARBA00022723"/>
    </source>
</evidence>
<dbReference type="RefSeq" id="WP_242165165.1">
    <property type="nucleotide sequence ID" value="NZ_JAJMLW010000002.1"/>
</dbReference>
<evidence type="ECO:0000256" key="3">
    <source>
        <dbReference type="ARBA" id="ARBA00023004"/>
    </source>
</evidence>
<feature type="domain" description="4Fe-4S ferredoxin-type" evidence="5">
    <location>
        <begin position="4"/>
        <end position="34"/>
    </location>
</feature>
<evidence type="ECO:0000256" key="4">
    <source>
        <dbReference type="ARBA" id="ARBA00023014"/>
    </source>
</evidence>
<dbReference type="Gene3D" id="3.30.70.20">
    <property type="match status" value="2"/>
</dbReference>
<dbReference type="Pfam" id="PF12800">
    <property type="entry name" value="Fer4_4"/>
    <property type="match status" value="1"/>
</dbReference>
<dbReference type="PROSITE" id="PS00198">
    <property type="entry name" value="4FE4S_FER_1"/>
    <property type="match status" value="1"/>
</dbReference>
<dbReference type="InterPro" id="IPR017896">
    <property type="entry name" value="4Fe4S_Fe-S-bd"/>
</dbReference>
<gene>
    <name evidence="6" type="ORF">LPT13_07505</name>
</gene>
<feature type="domain" description="4Fe-4S ferredoxin-type" evidence="5">
    <location>
        <begin position="103"/>
        <end position="133"/>
    </location>
</feature>
<dbReference type="PANTHER" id="PTHR43177">
    <property type="entry name" value="PROTEIN NRFC"/>
    <property type="match status" value="1"/>
</dbReference>
<evidence type="ECO:0000259" key="5">
    <source>
        <dbReference type="PROSITE" id="PS51379"/>
    </source>
</evidence>
<comment type="caution">
    <text evidence="6">The sequence shown here is derived from an EMBL/GenBank/DDBJ whole genome shotgun (WGS) entry which is preliminary data.</text>
</comment>
<proteinExistence type="predicted"/>
<dbReference type="InterPro" id="IPR017900">
    <property type="entry name" value="4Fe4S_Fe_S_CS"/>
</dbReference>
<reference evidence="6" key="1">
    <citation type="submission" date="2021-11" db="EMBL/GenBank/DDBJ databases">
        <title>A Novel Adlercreutzia Species, isolated from a Allomyrina dichotoma larva feces.</title>
        <authorList>
            <person name="Suh M.K."/>
        </authorList>
    </citation>
    <scope>NUCLEOTIDE SEQUENCE</scope>
    <source>
        <strain evidence="6">JBNU-10</strain>
    </source>
</reference>
<organism evidence="6 7">
    <name type="scientific">Adlercreutzia faecimuris</name>
    <dbReference type="NCBI Taxonomy" id="2897341"/>
    <lineage>
        <taxon>Bacteria</taxon>
        <taxon>Bacillati</taxon>
        <taxon>Actinomycetota</taxon>
        <taxon>Coriobacteriia</taxon>
        <taxon>Eggerthellales</taxon>
        <taxon>Eggerthellaceae</taxon>
        <taxon>Adlercreutzia</taxon>
    </lineage>
</organism>
<feature type="domain" description="4Fe-4S ferredoxin-type" evidence="5">
    <location>
        <begin position="71"/>
        <end position="102"/>
    </location>
</feature>